<dbReference type="PANTHER" id="PTHR13343:SF17">
    <property type="entry name" value="CELLULAR REPRESSOR OF E1A-STIMULATED GENES, ISOFORM A"/>
    <property type="match status" value="1"/>
</dbReference>
<dbReference type="KEGG" id="ncb:C0V82_12355"/>
<dbReference type="GO" id="GO:0005737">
    <property type="term" value="C:cytoplasm"/>
    <property type="evidence" value="ECO:0007669"/>
    <property type="project" value="UniProtKB-ARBA"/>
</dbReference>
<dbReference type="InterPro" id="IPR011576">
    <property type="entry name" value="Pyridox_Oxase_N"/>
</dbReference>
<gene>
    <name evidence="3" type="ORF">C0V82_12355</name>
</gene>
<dbReference type="InterPro" id="IPR037119">
    <property type="entry name" value="Haem_oxidase_HugZ-like_sf"/>
</dbReference>
<dbReference type="EMBL" id="CP025611">
    <property type="protein sequence ID" value="AUN30945.1"/>
    <property type="molecule type" value="Genomic_DNA"/>
</dbReference>
<evidence type="ECO:0000313" key="4">
    <source>
        <dbReference type="Proteomes" id="UP000234752"/>
    </source>
</evidence>
<keyword evidence="4" id="KW-1185">Reference proteome</keyword>
<evidence type="ECO:0000313" key="3">
    <source>
        <dbReference type="EMBL" id="AUN30945.1"/>
    </source>
</evidence>
<protein>
    <submittedName>
        <fullName evidence="3">Heme iron utilization protein</fullName>
    </submittedName>
</protein>
<proteinExistence type="predicted"/>
<dbReference type="RefSeq" id="WP_102112611.1">
    <property type="nucleotide sequence ID" value="NZ_BMGN01000008.1"/>
</dbReference>
<dbReference type="InterPro" id="IPR012349">
    <property type="entry name" value="Split_barrel_FMN-bd"/>
</dbReference>
<accession>A0A2K9NFD3</accession>
<reference evidence="3 4" key="1">
    <citation type="submission" date="2017-12" db="EMBL/GenBank/DDBJ databases">
        <title>Genomes of bacteria within cyanobacterial aggregates.</title>
        <authorList>
            <person name="Cai H."/>
        </authorList>
    </citation>
    <scope>NUCLEOTIDE SEQUENCE [LARGE SCALE GENOMIC DNA]</scope>
    <source>
        <strain evidence="3 4">TH16</strain>
    </source>
</reference>
<dbReference type="InterPro" id="IPR019595">
    <property type="entry name" value="DUF2470"/>
</dbReference>
<sequence length="255" mass="27762">MAVGEDKEPLDRPDDIGFAARSLMRGATLATLATLSRPGMEGGMEGWPSPSLVLVAFDLDASPLLLISRLAEHTRNLEADGRCGLLFDATVGHADRLTGPRLSVQGVAERAADPMLLERFIARHPSASAYAGFRDFALWRVTAKRGHMVAGFGRIHSLEPDLLRLPPADWRDLAPHHDDIVAHMNQDHADALALYATRLLDQPAGDWRLTGIDPDGCDLSTGPLTTRLPFATRIRDADMARAELVRLVARARNIG</sequence>
<dbReference type="AlphaFoldDB" id="A0A2K9NFD3"/>
<dbReference type="OrthoDB" id="9814594at2"/>
<feature type="domain" description="Pyridoxamine 5'-phosphate oxidase N-terminal" evidence="1">
    <location>
        <begin position="20"/>
        <end position="149"/>
    </location>
</feature>
<dbReference type="Gene3D" id="2.30.110.10">
    <property type="entry name" value="Electron Transport, Fmn-binding Protein, Chain A"/>
    <property type="match status" value="1"/>
</dbReference>
<dbReference type="Pfam" id="PF01243">
    <property type="entry name" value="PNPOx_N"/>
    <property type="match status" value="1"/>
</dbReference>
<organism evidence="3 4">
    <name type="scientific">Niveispirillum cyanobacteriorum</name>
    <dbReference type="NCBI Taxonomy" id="1612173"/>
    <lineage>
        <taxon>Bacteria</taxon>
        <taxon>Pseudomonadati</taxon>
        <taxon>Pseudomonadota</taxon>
        <taxon>Alphaproteobacteria</taxon>
        <taxon>Rhodospirillales</taxon>
        <taxon>Azospirillaceae</taxon>
        <taxon>Niveispirillum</taxon>
    </lineage>
</organism>
<dbReference type="Pfam" id="PF10615">
    <property type="entry name" value="DUF2470"/>
    <property type="match status" value="1"/>
</dbReference>
<evidence type="ECO:0000259" key="1">
    <source>
        <dbReference type="Pfam" id="PF01243"/>
    </source>
</evidence>
<feature type="domain" description="DUF2470" evidence="2">
    <location>
        <begin position="178"/>
        <end position="247"/>
    </location>
</feature>
<dbReference type="Proteomes" id="UP000234752">
    <property type="component" value="Chromosome eg_1"/>
</dbReference>
<dbReference type="Gene3D" id="3.20.180.10">
    <property type="entry name" value="PNP-oxidase-like"/>
    <property type="match status" value="1"/>
</dbReference>
<dbReference type="SUPFAM" id="SSF50475">
    <property type="entry name" value="FMN-binding split barrel"/>
    <property type="match status" value="1"/>
</dbReference>
<name>A0A2K9NFD3_9PROT</name>
<dbReference type="PANTHER" id="PTHR13343">
    <property type="entry name" value="CREG1 PROTEIN"/>
    <property type="match status" value="1"/>
</dbReference>
<evidence type="ECO:0000259" key="2">
    <source>
        <dbReference type="Pfam" id="PF10615"/>
    </source>
</evidence>